<evidence type="ECO:0000313" key="2">
    <source>
        <dbReference type="Proteomes" id="UP000838756"/>
    </source>
</evidence>
<evidence type="ECO:0000313" key="1">
    <source>
        <dbReference type="EMBL" id="CAH2234194.1"/>
    </source>
</evidence>
<dbReference type="AlphaFoldDB" id="A0A8S4RAU5"/>
<protein>
    <submittedName>
        <fullName evidence="1">Jg16643 protein</fullName>
    </submittedName>
</protein>
<proteinExistence type="predicted"/>
<comment type="caution">
    <text evidence="1">The sequence shown here is derived from an EMBL/GenBank/DDBJ whole genome shotgun (WGS) entry which is preliminary data.</text>
</comment>
<name>A0A8S4RAU5_9NEOP</name>
<dbReference type="Proteomes" id="UP000838756">
    <property type="component" value="Unassembled WGS sequence"/>
</dbReference>
<accession>A0A8S4RAU5</accession>
<keyword evidence="2" id="KW-1185">Reference proteome</keyword>
<reference evidence="1" key="1">
    <citation type="submission" date="2022-03" db="EMBL/GenBank/DDBJ databases">
        <authorList>
            <person name="Lindestad O."/>
        </authorList>
    </citation>
    <scope>NUCLEOTIDE SEQUENCE</scope>
</reference>
<sequence>MEFENPMPGLGPPVGILFDMIMGVPQSTVPGRLPPSAPSNSPDVVCLPRWGLTYAAFTGAGPFQHLKIPTSIGPPSYVPGPLPSQRDFLSYVGNCSSSTDLFISDFIT</sequence>
<dbReference type="EMBL" id="CAKXAJ010025036">
    <property type="protein sequence ID" value="CAH2234194.1"/>
    <property type="molecule type" value="Genomic_DNA"/>
</dbReference>
<organism evidence="1 2">
    <name type="scientific">Pararge aegeria aegeria</name>
    <dbReference type="NCBI Taxonomy" id="348720"/>
    <lineage>
        <taxon>Eukaryota</taxon>
        <taxon>Metazoa</taxon>
        <taxon>Ecdysozoa</taxon>
        <taxon>Arthropoda</taxon>
        <taxon>Hexapoda</taxon>
        <taxon>Insecta</taxon>
        <taxon>Pterygota</taxon>
        <taxon>Neoptera</taxon>
        <taxon>Endopterygota</taxon>
        <taxon>Lepidoptera</taxon>
        <taxon>Glossata</taxon>
        <taxon>Ditrysia</taxon>
        <taxon>Papilionoidea</taxon>
        <taxon>Nymphalidae</taxon>
        <taxon>Satyrinae</taxon>
        <taxon>Satyrini</taxon>
        <taxon>Parargina</taxon>
        <taxon>Pararge</taxon>
    </lineage>
</organism>
<gene>
    <name evidence="1" type="primary">jg16643</name>
    <name evidence="1" type="ORF">PAEG_LOCUS12061</name>
</gene>